<accession>A0ABU8MRC4</accession>
<evidence type="ECO:0000259" key="3">
    <source>
        <dbReference type="PROSITE" id="PS50977"/>
    </source>
</evidence>
<keyword evidence="5" id="KW-1185">Reference proteome</keyword>
<dbReference type="Gene3D" id="1.10.357.10">
    <property type="entry name" value="Tetracycline Repressor, domain 2"/>
    <property type="match status" value="1"/>
</dbReference>
<dbReference type="Gene3D" id="1.10.10.60">
    <property type="entry name" value="Homeodomain-like"/>
    <property type="match status" value="1"/>
</dbReference>
<feature type="domain" description="HTH tetR-type" evidence="3">
    <location>
        <begin position="10"/>
        <end position="70"/>
    </location>
</feature>
<dbReference type="SUPFAM" id="SSF48498">
    <property type="entry name" value="Tetracyclin repressor-like, C-terminal domain"/>
    <property type="match status" value="1"/>
</dbReference>
<evidence type="ECO:0000256" key="1">
    <source>
        <dbReference type="ARBA" id="ARBA00023125"/>
    </source>
</evidence>
<evidence type="ECO:0000313" key="5">
    <source>
        <dbReference type="Proteomes" id="UP001385809"/>
    </source>
</evidence>
<organism evidence="4 5">
    <name type="scientific">Actinomycetospora aurantiaca</name>
    <dbReference type="NCBI Taxonomy" id="3129233"/>
    <lineage>
        <taxon>Bacteria</taxon>
        <taxon>Bacillati</taxon>
        <taxon>Actinomycetota</taxon>
        <taxon>Actinomycetes</taxon>
        <taxon>Pseudonocardiales</taxon>
        <taxon>Pseudonocardiaceae</taxon>
        <taxon>Actinomycetospora</taxon>
    </lineage>
</organism>
<dbReference type="InterPro" id="IPR050109">
    <property type="entry name" value="HTH-type_TetR-like_transc_reg"/>
</dbReference>
<proteinExistence type="predicted"/>
<dbReference type="InterPro" id="IPR001647">
    <property type="entry name" value="HTH_TetR"/>
</dbReference>
<dbReference type="Proteomes" id="UP001385809">
    <property type="component" value="Unassembled WGS sequence"/>
</dbReference>
<dbReference type="Pfam" id="PF17920">
    <property type="entry name" value="TetR_C_16"/>
    <property type="match status" value="1"/>
</dbReference>
<dbReference type="PROSITE" id="PS50977">
    <property type="entry name" value="HTH_TETR_2"/>
    <property type="match status" value="1"/>
</dbReference>
<feature type="DNA-binding region" description="H-T-H motif" evidence="2">
    <location>
        <begin position="33"/>
        <end position="52"/>
    </location>
</feature>
<dbReference type="RefSeq" id="WP_337696446.1">
    <property type="nucleotide sequence ID" value="NZ_JBBEGN010000009.1"/>
</dbReference>
<protein>
    <submittedName>
        <fullName evidence="4">TetR family transcriptional regulator</fullName>
    </submittedName>
</protein>
<dbReference type="Pfam" id="PF00440">
    <property type="entry name" value="TetR_N"/>
    <property type="match status" value="1"/>
</dbReference>
<dbReference type="EMBL" id="JBBEGN010000009">
    <property type="protein sequence ID" value="MEJ2869869.1"/>
    <property type="molecule type" value="Genomic_DNA"/>
</dbReference>
<dbReference type="InterPro" id="IPR036271">
    <property type="entry name" value="Tet_transcr_reg_TetR-rel_C_sf"/>
</dbReference>
<gene>
    <name evidence="4" type="ORF">WCD74_19025</name>
</gene>
<dbReference type="SUPFAM" id="SSF46689">
    <property type="entry name" value="Homeodomain-like"/>
    <property type="match status" value="1"/>
</dbReference>
<reference evidence="4 5" key="1">
    <citation type="submission" date="2024-03" db="EMBL/GenBank/DDBJ databases">
        <title>Actinomycetospora sp. OC33-EN08, a novel actinomycete isolated from wild orchid (Aerides multiflora).</title>
        <authorList>
            <person name="Suriyachadkun C."/>
        </authorList>
    </citation>
    <scope>NUCLEOTIDE SEQUENCE [LARGE SCALE GENOMIC DNA]</scope>
    <source>
        <strain evidence="4 5">OC33-EN08</strain>
    </source>
</reference>
<dbReference type="InterPro" id="IPR041678">
    <property type="entry name" value="TetR_C_16"/>
</dbReference>
<comment type="caution">
    <text evidence="4">The sequence shown here is derived from an EMBL/GenBank/DDBJ whole genome shotgun (WGS) entry which is preliminary data.</text>
</comment>
<keyword evidence="1 2" id="KW-0238">DNA-binding</keyword>
<dbReference type="PANTHER" id="PTHR30055">
    <property type="entry name" value="HTH-TYPE TRANSCRIPTIONAL REGULATOR RUTR"/>
    <property type="match status" value="1"/>
</dbReference>
<evidence type="ECO:0000256" key="2">
    <source>
        <dbReference type="PROSITE-ProRule" id="PRU00335"/>
    </source>
</evidence>
<dbReference type="InterPro" id="IPR009057">
    <property type="entry name" value="Homeodomain-like_sf"/>
</dbReference>
<name>A0ABU8MRC4_9PSEU</name>
<sequence length="187" mass="19594">MPPPRGRDAARTRADLLTAARTLFARDGYDRVTLRAVGDVVGVDPALVVRYFGGKAALFSEAARLEIDLPDLRGLDPEAMADALVDRFVALFDSGDHLLALLRTAATSPEAAGALTEALLDQAGPALAAVAPDHPEERAALVGSQVVGLAFARHVLVVPAIAAMDRDRLRGWLGPTLVGYLTGPAPV</sequence>
<evidence type="ECO:0000313" key="4">
    <source>
        <dbReference type="EMBL" id="MEJ2869869.1"/>
    </source>
</evidence>
<dbReference type="PANTHER" id="PTHR30055:SF235">
    <property type="entry name" value="TRANSCRIPTIONAL REGULATORY PROTEIN"/>
    <property type="match status" value="1"/>
</dbReference>